<comment type="caution">
    <text evidence="2">The sequence shown here is derived from an EMBL/GenBank/DDBJ whole genome shotgun (WGS) entry which is preliminary data.</text>
</comment>
<feature type="domain" description="Beta-lactamase-related" evidence="1">
    <location>
        <begin position="11"/>
        <end position="319"/>
    </location>
</feature>
<evidence type="ECO:0000259" key="1">
    <source>
        <dbReference type="Pfam" id="PF00144"/>
    </source>
</evidence>
<organism evidence="2 3">
    <name type="scientific">Allosphingosinicella deserti</name>
    <dbReference type="NCBI Taxonomy" id="2116704"/>
    <lineage>
        <taxon>Bacteria</taxon>
        <taxon>Pseudomonadati</taxon>
        <taxon>Pseudomonadota</taxon>
        <taxon>Alphaproteobacteria</taxon>
        <taxon>Sphingomonadales</taxon>
        <taxon>Sphingomonadaceae</taxon>
        <taxon>Allosphingosinicella</taxon>
    </lineage>
</organism>
<keyword evidence="3" id="KW-1185">Reference proteome</keyword>
<dbReference type="Proteomes" id="UP000241167">
    <property type="component" value="Unassembled WGS sequence"/>
</dbReference>
<dbReference type="InterPro" id="IPR050491">
    <property type="entry name" value="AmpC-like"/>
</dbReference>
<dbReference type="InterPro" id="IPR012338">
    <property type="entry name" value="Beta-lactam/transpept-like"/>
</dbReference>
<dbReference type="InterPro" id="IPR001466">
    <property type="entry name" value="Beta-lactam-related"/>
</dbReference>
<dbReference type="SUPFAM" id="SSF56601">
    <property type="entry name" value="beta-lactamase/transpeptidase-like"/>
    <property type="match status" value="1"/>
</dbReference>
<dbReference type="Gene3D" id="3.40.710.10">
    <property type="entry name" value="DD-peptidase/beta-lactamase superfamily"/>
    <property type="match status" value="1"/>
</dbReference>
<evidence type="ECO:0000313" key="2">
    <source>
        <dbReference type="EMBL" id="PSJ43309.1"/>
    </source>
</evidence>
<gene>
    <name evidence="2" type="ORF">C7I55_02740</name>
</gene>
<name>A0A2P7QZC4_9SPHN</name>
<reference evidence="2 3" key="1">
    <citation type="submission" date="2018-03" db="EMBL/GenBank/DDBJ databases">
        <title>The draft genome of Sphingosinicella sp. GL-C-18.</title>
        <authorList>
            <person name="Liu L."/>
            <person name="Li L."/>
            <person name="Liang L."/>
            <person name="Zhang X."/>
            <person name="Wang T."/>
        </authorList>
    </citation>
    <scope>NUCLEOTIDE SEQUENCE [LARGE SCALE GENOMIC DNA]</scope>
    <source>
        <strain evidence="2 3">GL-C-18</strain>
    </source>
</reference>
<dbReference type="PANTHER" id="PTHR46825">
    <property type="entry name" value="D-ALANYL-D-ALANINE-CARBOXYPEPTIDASE/ENDOPEPTIDASE AMPH"/>
    <property type="match status" value="1"/>
</dbReference>
<protein>
    <recommendedName>
        <fullName evidence="1">Beta-lactamase-related domain-containing protein</fullName>
    </recommendedName>
</protein>
<accession>A0A2P7QZC4</accession>
<dbReference type="EMBL" id="PXYI01000001">
    <property type="protein sequence ID" value="PSJ43309.1"/>
    <property type="molecule type" value="Genomic_DNA"/>
</dbReference>
<dbReference type="RefSeq" id="WP_106511325.1">
    <property type="nucleotide sequence ID" value="NZ_PXYI01000001.1"/>
</dbReference>
<dbReference type="Pfam" id="PF00144">
    <property type="entry name" value="Beta-lactamase"/>
    <property type="match status" value="1"/>
</dbReference>
<sequence>MADTIEAAMLPNVSGFAYSIYKNGMVRKEGGAGFARSAPDGFRMHGPMQRNNLASTSKAFTAIAVLQLIEANKSKGVAVDTKIGAYLPKFYKAGPNIAGLKFSELLRHRSGLAVGDMNSQSLLNFSGVAKVVEAGVGPRPVGGGERARDYDNVNYALLRELLPALWAESGQAPPAIPSGEVNGIINPIDVGSVLLRALVTDRILKPVGISEPLQCKASASKTGTRYYPLAAGPNTVGVLGTDQSSFCGSGGMHLSTNDMAKVLSALFHSEKLLPAPARKTMIDRELSFDPFTTSRGVALMRAGSVGVGGGAGTKACMMHFPDGTDAALVQNSPDKPDRSPCTVLINAFEAAWK</sequence>
<proteinExistence type="predicted"/>
<dbReference type="PANTHER" id="PTHR46825:SF8">
    <property type="entry name" value="BETA-LACTAMASE-RELATED"/>
    <property type="match status" value="1"/>
</dbReference>
<dbReference type="AlphaFoldDB" id="A0A2P7QZC4"/>
<dbReference type="OrthoDB" id="5705574at2"/>
<evidence type="ECO:0000313" key="3">
    <source>
        <dbReference type="Proteomes" id="UP000241167"/>
    </source>
</evidence>